<sequence>MSRLGKTEKTIFSIAMLVLLAFSYFLYDDSLLFPKGHNDKLELIGDVATSQNDVRRKNLDTFSWLPASRTDAIYQNDSIFTGDRSEAIIRLQDGTQIRIQPNSLITLNMKNGQMELDLRYGNLVGDLAKGSSLVIKSGTEEFKLDSSDKSQIQFNKAHSGTVDLKLLSGRARFSDKKRTAGNTDLTKDSVLAVSKQGEIKKIDQPKIQVTTADKELNYLRTNPDDPMAFEWQSTGDVSRYEVEIAPSEDFTAVASSKQVPEKKASVTDPLSPGQYYWRVKAFDRNGEVAAYSTPRKLSVSTLSPPVILTPQKASEISLELKAQPNEPLTTVTEIKWSAPEQLKTFTYQISQDPSFAQVAKEGQTTSFSALSPRLTNGTYWVRVAGQTEAKAPSPWSEAVPFSVKLIAKQEPKIARPILVSRRIQFKVPSSKDRNPAAEQAPKLEWKPVLQSKDYQVQVSKDINFRRYETYDVDNTKVSWSQYKGGKTYFRVLARGENGEVSAPSDIGLIDVLLNSPVLQPFAPLHAIGDSTTTREANVYWSEIPDAKSYLVEIDKGDSFAQPEQYEFKSNTGRLSLKTPGEYKVRVQALDEKNKPITDYSNVESLKYSLHSPLITPVPLEPYNNVSIFLQRTTEPSIWVEWKRVKGAEAYKIEISDKEDFSRILVSSAVASNRFLIKDKVPLGKLFWRVRAQSKDETELSEWTEKREFTIYHQKNETF</sequence>
<feature type="transmembrane region" description="Helical" evidence="1">
    <location>
        <begin position="10"/>
        <end position="27"/>
    </location>
</feature>
<dbReference type="InterPro" id="IPR013783">
    <property type="entry name" value="Ig-like_fold"/>
</dbReference>
<gene>
    <name evidence="2" type="ORF">NWE73_07270</name>
</gene>
<name>A0ABT6DH18_9BACT</name>
<evidence type="ECO:0000313" key="2">
    <source>
        <dbReference type="EMBL" id="MDG0816158.1"/>
    </source>
</evidence>
<reference evidence="2" key="1">
    <citation type="submission" date="2022-08" db="EMBL/GenBank/DDBJ databases">
        <title>Novel Bdellovibrio Species Isolated from Svalbard: Designation Bdellovibrio svalbardensis.</title>
        <authorList>
            <person name="Mitchell R.J."/>
            <person name="Choi S.Y."/>
        </authorList>
    </citation>
    <scope>NUCLEOTIDE SEQUENCE</scope>
    <source>
        <strain evidence="2">PAP01</strain>
    </source>
</reference>
<comment type="caution">
    <text evidence="2">The sequence shown here is derived from an EMBL/GenBank/DDBJ whole genome shotgun (WGS) entry which is preliminary data.</text>
</comment>
<protein>
    <submittedName>
        <fullName evidence="2">FecR family protein</fullName>
    </submittedName>
</protein>
<keyword evidence="1" id="KW-1133">Transmembrane helix</keyword>
<evidence type="ECO:0000313" key="3">
    <source>
        <dbReference type="Proteomes" id="UP001152321"/>
    </source>
</evidence>
<accession>A0ABT6DH18</accession>
<dbReference type="RefSeq" id="WP_277577635.1">
    <property type="nucleotide sequence ID" value="NZ_JANRMI010000002.1"/>
</dbReference>
<dbReference type="EMBL" id="JANRMI010000002">
    <property type="protein sequence ID" value="MDG0816158.1"/>
    <property type="molecule type" value="Genomic_DNA"/>
</dbReference>
<keyword evidence="1" id="KW-0472">Membrane</keyword>
<keyword evidence="3" id="KW-1185">Reference proteome</keyword>
<organism evidence="2 3">
    <name type="scientific">Bdellovibrio svalbardensis</name>
    <dbReference type="NCBI Taxonomy" id="2972972"/>
    <lineage>
        <taxon>Bacteria</taxon>
        <taxon>Pseudomonadati</taxon>
        <taxon>Bdellovibrionota</taxon>
        <taxon>Bdellovibrionia</taxon>
        <taxon>Bdellovibrionales</taxon>
        <taxon>Pseudobdellovibrionaceae</taxon>
        <taxon>Bdellovibrio</taxon>
    </lineage>
</organism>
<proteinExistence type="predicted"/>
<dbReference type="Proteomes" id="UP001152321">
    <property type="component" value="Unassembled WGS sequence"/>
</dbReference>
<keyword evidence="1" id="KW-0812">Transmembrane</keyword>
<dbReference type="Gene3D" id="2.60.40.10">
    <property type="entry name" value="Immunoglobulins"/>
    <property type="match status" value="5"/>
</dbReference>
<evidence type="ECO:0000256" key="1">
    <source>
        <dbReference type="SAM" id="Phobius"/>
    </source>
</evidence>